<dbReference type="PANTHER" id="PTHR37544:SF3">
    <property type="entry name" value="SPRAY"/>
    <property type="match status" value="1"/>
</dbReference>
<organism evidence="2 3">
    <name type="scientific">Lophiostoma macrostomum CBS 122681</name>
    <dbReference type="NCBI Taxonomy" id="1314788"/>
    <lineage>
        <taxon>Eukaryota</taxon>
        <taxon>Fungi</taxon>
        <taxon>Dikarya</taxon>
        <taxon>Ascomycota</taxon>
        <taxon>Pezizomycotina</taxon>
        <taxon>Dothideomycetes</taxon>
        <taxon>Pleosporomycetidae</taxon>
        <taxon>Pleosporales</taxon>
        <taxon>Lophiostomataceae</taxon>
        <taxon>Lophiostoma</taxon>
    </lineage>
</organism>
<protein>
    <submittedName>
        <fullName evidence="2">Uncharacterized protein</fullName>
    </submittedName>
</protein>
<dbReference type="EMBL" id="MU004376">
    <property type="protein sequence ID" value="KAF2653749.1"/>
    <property type="molecule type" value="Genomic_DNA"/>
</dbReference>
<keyword evidence="1" id="KW-1133">Transmembrane helix</keyword>
<dbReference type="AlphaFoldDB" id="A0A6A6T103"/>
<keyword evidence="1" id="KW-0812">Transmembrane</keyword>
<reference evidence="2" key="1">
    <citation type="journal article" date="2020" name="Stud. Mycol.">
        <title>101 Dothideomycetes genomes: a test case for predicting lifestyles and emergence of pathogens.</title>
        <authorList>
            <person name="Haridas S."/>
            <person name="Albert R."/>
            <person name="Binder M."/>
            <person name="Bloem J."/>
            <person name="Labutti K."/>
            <person name="Salamov A."/>
            <person name="Andreopoulos B."/>
            <person name="Baker S."/>
            <person name="Barry K."/>
            <person name="Bills G."/>
            <person name="Bluhm B."/>
            <person name="Cannon C."/>
            <person name="Castanera R."/>
            <person name="Culley D."/>
            <person name="Daum C."/>
            <person name="Ezra D."/>
            <person name="Gonzalez J."/>
            <person name="Henrissat B."/>
            <person name="Kuo A."/>
            <person name="Liang C."/>
            <person name="Lipzen A."/>
            <person name="Lutzoni F."/>
            <person name="Magnuson J."/>
            <person name="Mondo S."/>
            <person name="Nolan M."/>
            <person name="Ohm R."/>
            <person name="Pangilinan J."/>
            <person name="Park H.-J."/>
            <person name="Ramirez L."/>
            <person name="Alfaro M."/>
            <person name="Sun H."/>
            <person name="Tritt A."/>
            <person name="Yoshinaga Y."/>
            <person name="Zwiers L.-H."/>
            <person name="Turgeon B."/>
            <person name="Goodwin S."/>
            <person name="Spatafora J."/>
            <person name="Crous P."/>
            <person name="Grigoriev I."/>
        </authorList>
    </citation>
    <scope>NUCLEOTIDE SEQUENCE</scope>
    <source>
        <strain evidence="2">CBS 122681</strain>
    </source>
</reference>
<evidence type="ECO:0000256" key="1">
    <source>
        <dbReference type="SAM" id="Phobius"/>
    </source>
</evidence>
<sequence>MILVYICTAFASETVYISATGSACHVIINPTTATNNDCQMHLALRKELAWVLGGVLFAIFAFTVVLILKLRRQISGIFAEASSIVGVASLSHKLLKRGLINSYGAASHTAFKGHESPGSLDPSLASATNVFSEQRIPVKESKSKKGQISVHIASLTLFWLYLIAVLIMILYYRFVSKPGTNNRFEDFMDSQSFGVHLFMTCVGLCIKLYWGSIEKHLRSNAPYVEMASQGGATADNSVLIKTPSHLIIGLFYYSTWRQPFFGLVTLSAVLSEVLVITLTAVPFSTSTAYLTFELSVYISIGIIGVMIITILLVFIWQVRVKRKWRAGAPERIAEVLAMLDDDVRSRFGDLGELEGSQRSELVRSWGYRYVLAEGK</sequence>
<evidence type="ECO:0000313" key="2">
    <source>
        <dbReference type="EMBL" id="KAF2653749.1"/>
    </source>
</evidence>
<feature type="transmembrane region" description="Helical" evidence="1">
    <location>
        <begin position="260"/>
        <end position="283"/>
    </location>
</feature>
<gene>
    <name evidence="2" type="ORF">K491DRAFT_694487</name>
</gene>
<name>A0A6A6T103_9PLEO</name>
<dbReference type="InterPro" id="IPR021840">
    <property type="entry name" value="DUF3433"/>
</dbReference>
<dbReference type="OrthoDB" id="5428901at2759"/>
<accession>A0A6A6T103</accession>
<feature type="transmembrane region" description="Helical" evidence="1">
    <location>
        <begin position="295"/>
        <end position="316"/>
    </location>
</feature>
<feature type="transmembrane region" description="Helical" evidence="1">
    <location>
        <begin position="148"/>
        <end position="172"/>
    </location>
</feature>
<dbReference type="Proteomes" id="UP000799324">
    <property type="component" value="Unassembled WGS sequence"/>
</dbReference>
<dbReference type="Pfam" id="PF11915">
    <property type="entry name" value="DUF3433"/>
    <property type="match status" value="1"/>
</dbReference>
<keyword evidence="1" id="KW-0472">Membrane</keyword>
<evidence type="ECO:0000313" key="3">
    <source>
        <dbReference type="Proteomes" id="UP000799324"/>
    </source>
</evidence>
<proteinExistence type="predicted"/>
<keyword evidence="3" id="KW-1185">Reference proteome</keyword>
<feature type="transmembrane region" description="Helical" evidence="1">
    <location>
        <begin position="192"/>
        <end position="210"/>
    </location>
</feature>
<dbReference type="PANTHER" id="PTHR37544">
    <property type="entry name" value="SPRAY-RELATED"/>
    <property type="match status" value="1"/>
</dbReference>
<feature type="transmembrane region" description="Helical" evidence="1">
    <location>
        <begin position="48"/>
        <end position="68"/>
    </location>
</feature>